<reference evidence="2 3" key="2">
    <citation type="submission" date="2008-11" db="EMBL/GenBank/DDBJ databases">
        <authorList>
            <person name="Fulton L."/>
            <person name="Clifton S."/>
            <person name="Fulton B."/>
            <person name="Xu J."/>
            <person name="Minx P."/>
            <person name="Pepin K.H."/>
            <person name="Johnson M."/>
            <person name="Bhonagiri V."/>
            <person name="Nash W.E."/>
            <person name="Mardis E.R."/>
            <person name="Wilson R.K."/>
        </authorList>
    </citation>
    <scope>NUCLEOTIDE SEQUENCE [LARGE SCALE GENOMIC DNA]</scope>
    <source>
        <strain evidence="2 3">ATCC 43243</strain>
    </source>
</reference>
<dbReference type="STRING" id="483218.BACPEC_00773"/>
<protein>
    <submittedName>
        <fullName evidence="2">Uncharacterized protein</fullName>
    </submittedName>
</protein>
<reference evidence="2 3" key="1">
    <citation type="submission" date="2008-11" db="EMBL/GenBank/DDBJ databases">
        <title>Draft genome sequence of Bacteroides pectinophilus (ATCC 43243).</title>
        <authorList>
            <person name="Sudarsanam P."/>
            <person name="Ley R."/>
            <person name="Guruge J."/>
            <person name="Turnbaugh P.J."/>
            <person name="Mahowald M."/>
            <person name="Liep D."/>
            <person name="Gordon J."/>
        </authorList>
    </citation>
    <scope>NUCLEOTIDE SEQUENCE [LARGE SCALE GENOMIC DNA]</scope>
    <source>
        <strain evidence="2 3">ATCC 43243</strain>
    </source>
</reference>
<keyword evidence="1" id="KW-0472">Membrane</keyword>
<keyword evidence="1" id="KW-1133">Transmembrane helix</keyword>
<accession>B7AQ17</accession>
<evidence type="ECO:0000256" key="1">
    <source>
        <dbReference type="SAM" id="Phobius"/>
    </source>
</evidence>
<comment type="caution">
    <text evidence="2">The sequence shown here is derived from an EMBL/GenBank/DDBJ whole genome shotgun (WGS) entry which is preliminary data.</text>
</comment>
<feature type="transmembrane region" description="Helical" evidence="1">
    <location>
        <begin position="7"/>
        <end position="25"/>
    </location>
</feature>
<name>B7AQ17_9FIRM</name>
<proteinExistence type="predicted"/>
<organism evidence="2 3">
    <name type="scientific">[Bacteroides] pectinophilus ATCC 43243</name>
    <dbReference type="NCBI Taxonomy" id="483218"/>
    <lineage>
        <taxon>Bacteria</taxon>
        <taxon>Bacillati</taxon>
        <taxon>Bacillota</taxon>
        <taxon>Clostridia</taxon>
        <taxon>Eubacteriales</taxon>
    </lineage>
</organism>
<dbReference type="HOGENOM" id="CLU_3114690_0_0_9"/>
<dbReference type="AlphaFoldDB" id="B7AQ17"/>
<evidence type="ECO:0000313" key="3">
    <source>
        <dbReference type="Proteomes" id="UP000003136"/>
    </source>
</evidence>
<gene>
    <name evidence="2" type="ORF">BACPEC_00773</name>
</gene>
<sequence length="50" mass="6300">MQKINEVYLYHFIISFFLHLGNTFLNRIRRFLIQRFRIHKSPCNDRNYLI</sequence>
<keyword evidence="3" id="KW-1185">Reference proteome</keyword>
<keyword evidence="1" id="KW-0812">Transmembrane</keyword>
<evidence type="ECO:0000313" key="2">
    <source>
        <dbReference type="EMBL" id="EEC57789.1"/>
    </source>
</evidence>
<dbReference type="Proteomes" id="UP000003136">
    <property type="component" value="Unassembled WGS sequence"/>
</dbReference>
<dbReference type="EMBL" id="ABVQ01000035">
    <property type="protein sequence ID" value="EEC57789.1"/>
    <property type="molecule type" value="Genomic_DNA"/>
</dbReference>